<feature type="chain" id="PRO_5040187809" description="ASST-domain-containing protein" evidence="2">
    <location>
        <begin position="20"/>
        <end position="569"/>
    </location>
</feature>
<dbReference type="EMBL" id="ML996148">
    <property type="protein sequence ID" value="KAF2734421.1"/>
    <property type="molecule type" value="Genomic_DNA"/>
</dbReference>
<dbReference type="InterPro" id="IPR039535">
    <property type="entry name" value="ASST-like"/>
</dbReference>
<organism evidence="3 4">
    <name type="scientific">Polyplosphaeria fusca</name>
    <dbReference type="NCBI Taxonomy" id="682080"/>
    <lineage>
        <taxon>Eukaryota</taxon>
        <taxon>Fungi</taxon>
        <taxon>Dikarya</taxon>
        <taxon>Ascomycota</taxon>
        <taxon>Pezizomycotina</taxon>
        <taxon>Dothideomycetes</taxon>
        <taxon>Pleosporomycetidae</taxon>
        <taxon>Pleosporales</taxon>
        <taxon>Tetraplosphaeriaceae</taxon>
        <taxon>Polyplosphaeria</taxon>
    </lineage>
</organism>
<accession>A0A9P4R0U7</accession>
<evidence type="ECO:0008006" key="5">
    <source>
        <dbReference type="Google" id="ProtNLM"/>
    </source>
</evidence>
<dbReference type="AlphaFoldDB" id="A0A9P4R0U7"/>
<evidence type="ECO:0000256" key="1">
    <source>
        <dbReference type="SAM" id="MobiDB-lite"/>
    </source>
</evidence>
<proteinExistence type="predicted"/>
<reference evidence="3" key="1">
    <citation type="journal article" date="2020" name="Stud. Mycol.">
        <title>101 Dothideomycetes genomes: a test case for predicting lifestyles and emergence of pathogens.</title>
        <authorList>
            <person name="Haridas S."/>
            <person name="Albert R."/>
            <person name="Binder M."/>
            <person name="Bloem J."/>
            <person name="Labutti K."/>
            <person name="Salamov A."/>
            <person name="Andreopoulos B."/>
            <person name="Baker S."/>
            <person name="Barry K."/>
            <person name="Bills G."/>
            <person name="Bluhm B."/>
            <person name="Cannon C."/>
            <person name="Castanera R."/>
            <person name="Culley D."/>
            <person name="Daum C."/>
            <person name="Ezra D."/>
            <person name="Gonzalez J."/>
            <person name="Henrissat B."/>
            <person name="Kuo A."/>
            <person name="Liang C."/>
            <person name="Lipzen A."/>
            <person name="Lutzoni F."/>
            <person name="Magnuson J."/>
            <person name="Mondo S."/>
            <person name="Nolan M."/>
            <person name="Ohm R."/>
            <person name="Pangilinan J."/>
            <person name="Park H.-J."/>
            <person name="Ramirez L."/>
            <person name="Alfaro M."/>
            <person name="Sun H."/>
            <person name="Tritt A."/>
            <person name="Yoshinaga Y."/>
            <person name="Zwiers L.-H."/>
            <person name="Turgeon B."/>
            <person name="Goodwin S."/>
            <person name="Spatafora J."/>
            <person name="Crous P."/>
            <person name="Grigoriev I."/>
        </authorList>
    </citation>
    <scope>NUCLEOTIDE SEQUENCE</scope>
    <source>
        <strain evidence="3">CBS 125425</strain>
    </source>
</reference>
<dbReference type="PANTHER" id="PTHR35340:SF5">
    <property type="entry name" value="ASST-DOMAIN-CONTAINING PROTEIN"/>
    <property type="match status" value="1"/>
</dbReference>
<dbReference type="Proteomes" id="UP000799444">
    <property type="component" value="Unassembled WGS sequence"/>
</dbReference>
<evidence type="ECO:0000313" key="4">
    <source>
        <dbReference type="Proteomes" id="UP000799444"/>
    </source>
</evidence>
<sequence>MRGHYLGAIFLAALPYALAQDVVSFNNETYANVSGSPYQTFRSNTDLRPPEFLINRNSSEIATGLVFISVQGKPSSEQNFPGIYEFAGDRMGSLVWSTTNSDFFDAFDFRMQTYRGEPTLTFWAGELMSGWGLGSFYLLNQSYAEITHFSPVGHDDGGDIHEFVITADDTALVAIYPIVQANLTGVGGAEDGWIFDGTFQEIDIETGDLLFEWNASSHVAINETYGNLDDNGSEDSPFDYFHINSVDKDANGDYLISARLTHCIYKISGEDGSIIWRMNGRASDFDMDEDAVFAWQHDARWINSSEQTRMTLFDNGPTDNFEYSRGLLVDVDQEAMTVTLLQDFANLNRTFGQFKGSTQAIDPANESTNYFVGFGSQPYFAEFDSEGNILLDVQYGIGNAANGYRAYRLPWQGMPITVPDIHYDRNASEVFFSWNGATEVEEWMVYTANETNTTSWNNVTTVRRSGFETVVDLSDLELETFIRGKAINSTGDTLGWTRAGNGNDYFDAPEGVETTSTTSTTPSATISPPASSVTDASGSETTGAAVRAKQGWSEQAYIAAVVVVGGLVV</sequence>
<dbReference type="InterPro" id="IPR053143">
    <property type="entry name" value="Arylsulfate_ST"/>
</dbReference>
<keyword evidence="4" id="KW-1185">Reference proteome</keyword>
<protein>
    <recommendedName>
        <fullName evidence="5">ASST-domain-containing protein</fullName>
    </recommendedName>
</protein>
<evidence type="ECO:0000256" key="2">
    <source>
        <dbReference type="SAM" id="SignalP"/>
    </source>
</evidence>
<comment type="caution">
    <text evidence="3">The sequence shown here is derived from an EMBL/GenBank/DDBJ whole genome shotgun (WGS) entry which is preliminary data.</text>
</comment>
<feature type="signal peptide" evidence="2">
    <location>
        <begin position="1"/>
        <end position="19"/>
    </location>
</feature>
<evidence type="ECO:0000313" key="3">
    <source>
        <dbReference type="EMBL" id="KAF2734421.1"/>
    </source>
</evidence>
<name>A0A9P4R0U7_9PLEO</name>
<feature type="compositionally biased region" description="Low complexity" evidence="1">
    <location>
        <begin position="514"/>
        <end position="534"/>
    </location>
</feature>
<dbReference type="Pfam" id="PF14269">
    <property type="entry name" value="Arylsulfotran_2"/>
    <property type="match status" value="1"/>
</dbReference>
<dbReference type="InterPro" id="IPR011047">
    <property type="entry name" value="Quinoprotein_ADH-like_sf"/>
</dbReference>
<gene>
    <name evidence="3" type="ORF">EJ04DRAFT_512544</name>
</gene>
<dbReference type="OrthoDB" id="5427350at2759"/>
<dbReference type="SUPFAM" id="SSF50998">
    <property type="entry name" value="Quinoprotein alcohol dehydrogenase-like"/>
    <property type="match status" value="1"/>
</dbReference>
<dbReference type="PANTHER" id="PTHR35340">
    <property type="entry name" value="PQQ ENZYME REPEAT PROTEIN-RELATED"/>
    <property type="match status" value="1"/>
</dbReference>
<feature type="region of interest" description="Disordered" evidence="1">
    <location>
        <begin position="507"/>
        <end position="538"/>
    </location>
</feature>
<keyword evidence="2" id="KW-0732">Signal</keyword>